<feature type="chain" id="PRO_5009308884" description="NTF2-like domain-containing protein" evidence="1">
    <location>
        <begin position="20"/>
        <end position="271"/>
    </location>
</feature>
<feature type="signal peptide" evidence="1">
    <location>
        <begin position="1"/>
        <end position="19"/>
    </location>
</feature>
<organism evidence="3 4">
    <name type="scientific">Caenorhabditis tropicalis</name>
    <dbReference type="NCBI Taxonomy" id="1561998"/>
    <lineage>
        <taxon>Eukaryota</taxon>
        <taxon>Metazoa</taxon>
        <taxon>Ecdysozoa</taxon>
        <taxon>Nematoda</taxon>
        <taxon>Chromadorea</taxon>
        <taxon>Rhabditida</taxon>
        <taxon>Rhabditina</taxon>
        <taxon>Rhabditomorpha</taxon>
        <taxon>Rhabditoidea</taxon>
        <taxon>Rhabditidae</taxon>
        <taxon>Peloderinae</taxon>
        <taxon>Caenorhabditis</taxon>
    </lineage>
</organism>
<protein>
    <recommendedName>
        <fullName evidence="2">NTF2-like domain-containing protein</fullName>
    </recommendedName>
</protein>
<feature type="domain" description="NTF2-like" evidence="2">
    <location>
        <begin position="28"/>
        <end position="133"/>
    </location>
</feature>
<dbReference type="eggNOG" id="KOG4297">
    <property type="taxonomic scope" value="Eukaryota"/>
</dbReference>
<proteinExistence type="predicted"/>
<dbReference type="Pfam" id="PF26530">
    <property type="entry name" value="NTF2_3"/>
    <property type="match status" value="2"/>
</dbReference>
<dbReference type="Proteomes" id="UP000095282">
    <property type="component" value="Unplaced"/>
</dbReference>
<evidence type="ECO:0000313" key="4">
    <source>
        <dbReference type="WBParaSite" id="Csp11.Scaffold629.g8451.t1"/>
    </source>
</evidence>
<dbReference type="PANTHER" id="PTHR33940:SF1">
    <property type="entry name" value="APOLIPOPHORIN-RELATED"/>
    <property type="match status" value="1"/>
</dbReference>
<sequence length="271" mass="30835">MKWLTTALLVLLSFGVSTAYDTDANPDAIVQKFLDRMVRSIESKDVAVISGLFEPDFVLKGCKGVYDKKKIIALLEKLPTGTKFSFTLKSSQDTGSSIKYTVSITGFDKNEVIAEFILNKKDQQLESGSVPVCVSVRNPRQLPFPLPPFRLIYFILSEMFGVPPEFPRDFIMRRVAMAVNTNNRTIMELLFDDYFKFDGCYLATAGRFDIINQFMNKKSDFTYEFPSPPRWTNEGPLEFTVKTHGLVEDISALFWYDYDKKKIVSGHSTPC</sequence>
<name>A0A1I7UEA1_9PELO</name>
<dbReference type="STRING" id="1561998.A0A1I7UEA1"/>
<dbReference type="AlphaFoldDB" id="A0A1I7UEA1"/>
<evidence type="ECO:0000256" key="1">
    <source>
        <dbReference type="SAM" id="SignalP"/>
    </source>
</evidence>
<reference evidence="4" key="1">
    <citation type="submission" date="2016-11" db="UniProtKB">
        <authorList>
            <consortium name="WormBaseParasite"/>
        </authorList>
    </citation>
    <scope>IDENTIFICATION</scope>
</reference>
<feature type="domain" description="NTF2-like" evidence="2">
    <location>
        <begin position="172"/>
        <end position="271"/>
    </location>
</feature>
<keyword evidence="1" id="KW-0732">Signal</keyword>
<dbReference type="InterPro" id="IPR058721">
    <property type="entry name" value="NTF2_3"/>
</dbReference>
<dbReference type="WBParaSite" id="Csp11.Scaffold629.g8451.t1">
    <property type="protein sequence ID" value="Csp11.Scaffold629.g8451.t1"/>
    <property type="gene ID" value="Csp11.Scaffold629.g8451"/>
</dbReference>
<dbReference type="PANTHER" id="PTHR33940">
    <property type="entry name" value="PROTEIN CBG13625"/>
    <property type="match status" value="1"/>
</dbReference>
<keyword evidence="3" id="KW-1185">Reference proteome</keyword>
<evidence type="ECO:0000313" key="3">
    <source>
        <dbReference type="Proteomes" id="UP000095282"/>
    </source>
</evidence>
<evidence type="ECO:0000259" key="2">
    <source>
        <dbReference type="Pfam" id="PF26530"/>
    </source>
</evidence>
<accession>A0A1I7UEA1</accession>